<feature type="transmembrane region" description="Helical" evidence="1">
    <location>
        <begin position="60"/>
        <end position="84"/>
    </location>
</feature>
<name>A0AAU9IFT5_9CILI</name>
<evidence type="ECO:0000256" key="1">
    <source>
        <dbReference type="SAM" id="Phobius"/>
    </source>
</evidence>
<evidence type="ECO:0000313" key="3">
    <source>
        <dbReference type="Proteomes" id="UP001162131"/>
    </source>
</evidence>
<evidence type="ECO:0000313" key="2">
    <source>
        <dbReference type="EMBL" id="CAG9309929.1"/>
    </source>
</evidence>
<proteinExistence type="predicted"/>
<keyword evidence="3" id="KW-1185">Reference proteome</keyword>
<sequence>MNEINRQRSHLDMSHISVEPMPPFPSCTLLIYITGVVFGGFLILIGFIEEVTNINPMLGSTFWVLGALIFIPSIYFTILLIKLLKIEIPADFVRIAKDIPQL</sequence>
<dbReference type="AlphaFoldDB" id="A0AAU9IFT5"/>
<keyword evidence="1" id="KW-0812">Transmembrane</keyword>
<organism evidence="2 3">
    <name type="scientific">Blepharisma stoltei</name>
    <dbReference type="NCBI Taxonomy" id="1481888"/>
    <lineage>
        <taxon>Eukaryota</taxon>
        <taxon>Sar</taxon>
        <taxon>Alveolata</taxon>
        <taxon>Ciliophora</taxon>
        <taxon>Postciliodesmatophora</taxon>
        <taxon>Heterotrichea</taxon>
        <taxon>Heterotrichida</taxon>
        <taxon>Blepharismidae</taxon>
        <taxon>Blepharisma</taxon>
    </lineage>
</organism>
<protein>
    <submittedName>
        <fullName evidence="2">Uncharacterized protein</fullName>
    </submittedName>
</protein>
<feature type="transmembrane region" description="Helical" evidence="1">
    <location>
        <begin position="29"/>
        <end position="48"/>
    </location>
</feature>
<dbReference type="EMBL" id="CAJZBQ010000001">
    <property type="protein sequence ID" value="CAG9309929.1"/>
    <property type="molecule type" value="Genomic_DNA"/>
</dbReference>
<reference evidence="2" key="1">
    <citation type="submission" date="2021-09" db="EMBL/GenBank/DDBJ databases">
        <authorList>
            <consortium name="AG Swart"/>
            <person name="Singh M."/>
            <person name="Singh A."/>
            <person name="Seah K."/>
            <person name="Emmerich C."/>
        </authorList>
    </citation>
    <scope>NUCLEOTIDE SEQUENCE</scope>
    <source>
        <strain evidence="2">ATCC30299</strain>
    </source>
</reference>
<accession>A0AAU9IFT5</accession>
<keyword evidence="1" id="KW-1133">Transmembrane helix</keyword>
<keyword evidence="1" id="KW-0472">Membrane</keyword>
<gene>
    <name evidence="2" type="ORF">BSTOLATCC_MIC143</name>
</gene>
<comment type="caution">
    <text evidence="2">The sequence shown here is derived from an EMBL/GenBank/DDBJ whole genome shotgun (WGS) entry which is preliminary data.</text>
</comment>
<dbReference type="Proteomes" id="UP001162131">
    <property type="component" value="Unassembled WGS sequence"/>
</dbReference>